<dbReference type="GO" id="GO:0080132">
    <property type="term" value="F:fatty acid 2-hydroxylase activity"/>
    <property type="evidence" value="ECO:0007669"/>
    <property type="project" value="InterPro"/>
</dbReference>
<keyword evidence="9 18" id="KW-0256">Endoplasmic reticulum</keyword>
<keyword evidence="6 20" id="KW-0349">Heme</keyword>
<evidence type="ECO:0000256" key="5">
    <source>
        <dbReference type="ARBA" id="ARBA00022516"/>
    </source>
</evidence>
<comment type="cofactor">
    <cofactor evidence="20">
        <name>Fe cation</name>
        <dbReference type="ChEBI" id="CHEBI:24875"/>
    </cofactor>
</comment>
<comment type="subcellular location">
    <subcellularLocation>
        <location evidence="1">Endoplasmic reticulum membrane</location>
        <topology evidence="1">Multi-pass membrane protein</topology>
    </subcellularLocation>
</comment>
<feature type="binding site" evidence="19">
    <location>
        <position position="232"/>
    </location>
    <ligand>
        <name>Zn(2+)</name>
        <dbReference type="ChEBI" id="CHEBI:29105"/>
        <label>1</label>
    </ligand>
</feature>
<evidence type="ECO:0000256" key="4">
    <source>
        <dbReference type="ARBA" id="ARBA00005747"/>
    </source>
</evidence>
<dbReference type="SUPFAM" id="SSF55856">
    <property type="entry name" value="Cytochrome b5-like heme/steroid binding domain"/>
    <property type="match status" value="1"/>
</dbReference>
<feature type="transmembrane region" description="Helical" evidence="21">
    <location>
        <begin position="182"/>
        <end position="203"/>
    </location>
</feature>
<evidence type="ECO:0000256" key="11">
    <source>
        <dbReference type="ARBA" id="ARBA00022833"/>
    </source>
</evidence>
<evidence type="ECO:0000256" key="3">
    <source>
        <dbReference type="ARBA" id="ARBA00005189"/>
    </source>
</evidence>
<keyword evidence="5 18" id="KW-0444">Lipid biosynthesis</keyword>
<dbReference type="Pfam" id="PF00173">
    <property type="entry name" value="Cyt-b5"/>
    <property type="match status" value="1"/>
</dbReference>
<reference evidence="23 24" key="1">
    <citation type="journal article" date="2019" name="Sci. Rep.">
        <title>Comparative genomics of chytrid fungi reveal insights into the obligate biotrophic and pathogenic lifestyle of Synchytrium endobioticum.</title>
        <authorList>
            <person name="van de Vossenberg B.T.L.H."/>
            <person name="Warris S."/>
            <person name="Nguyen H.D.T."/>
            <person name="van Gent-Pelzer M.P.E."/>
            <person name="Joly D.L."/>
            <person name="van de Geest H.C."/>
            <person name="Bonants P.J.M."/>
            <person name="Smith D.S."/>
            <person name="Levesque C.A."/>
            <person name="van der Lee T.A.J."/>
        </authorList>
    </citation>
    <scope>NUCLEOTIDE SEQUENCE [LARGE SCALE GENOMIC DNA]</scope>
    <source>
        <strain evidence="23 24">CBS 675.73</strain>
    </source>
</reference>
<evidence type="ECO:0000256" key="12">
    <source>
        <dbReference type="ARBA" id="ARBA00022989"/>
    </source>
</evidence>
<evidence type="ECO:0000256" key="6">
    <source>
        <dbReference type="ARBA" id="ARBA00022617"/>
    </source>
</evidence>
<dbReference type="PANTHER" id="PTHR12863:SF1">
    <property type="entry name" value="FATTY ACID 2-HYDROXYLASE"/>
    <property type="match status" value="1"/>
</dbReference>
<feature type="transmembrane region" description="Helical" evidence="21">
    <location>
        <begin position="245"/>
        <end position="264"/>
    </location>
</feature>
<comment type="pathway">
    <text evidence="2">Sphingolipid metabolism.</text>
</comment>
<feature type="binding site" evidence="19">
    <location>
        <position position="290"/>
    </location>
    <ligand>
        <name>Zn(2+)</name>
        <dbReference type="ChEBI" id="CHEBI:29105"/>
        <label>1</label>
    </ligand>
</feature>
<feature type="domain" description="Cytochrome b5 heme-binding" evidence="22">
    <location>
        <begin position="3"/>
        <end position="82"/>
    </location>
</feature>
<evidence type="ECO:0000256" key="19">
    <source>
        <dbReference type="PIRSR" id="PIRSR005149-1"/>
    </source>
</evidence>
<dbReference type="GO" id="GO:0005789">
    <property type="term" value="C:endoplasmic reticulum membrane"/>
    <property type="evidence" value="ECO:0007669"/>
    <property type="project" value="UniProtKB-SubCell"/>
</dbReference>
<dbReference type="InterPro" id="IPR036400">
    <property type="entry name" value="Cyt_B5-like_heme/steroid_sf"/>
</dbReference>
<evidence type="ECO:0000256" key="7">
    <source>
        <dbReference type="ARBA" id="ARBA00022692"/>
    </source>
</evidence>
<evidence type="ECO:0000256" key="10">
    <source>
        <dbReference type="ARBA" id="ARBA00022832"/>
    </source>
</evidence>
<dbReference type="Proteomes" id="UP000320333">
    <property type="component" value="Unassembled WGS sequence"/>
</dbReference>
<dbReference type="InterPro" id="IPR006694">
    <property type="entry name" value="Fatty_acid_hydroxylase"/>
</dbReference>
<feature type="binding site" evidence="19">
    <location>
        <position position="208"/>
    </location>
    <ligand>
        <name>Zn(2+)</name>
        <dbReference type="ChEBI" id="CHEBI:29105"/>
        <label>1</label>
    </ligand>
</feature>
<feature type="binding site" evidence="19">
    <location>
        <position position="213"/>
    </location>
    <ligand>
        <name>Zn(2+)</name>
        <dbReference type="ChEBI" id="CHEBI:29105"/>
        <label>1</label>
    </ligand>
</feature>
<evidence type="ECO:0000313" key="24">
    <source>
        <dbReference type="Proteomes" id="UP000320333"/>
    </source>
</evidence>
<keyword evidence="17 18" id="KW-0275">Fatty acid biosynthesis</keyword>
<dbReference type="PRINTS" id="PR00363">
    <property type="entry name" value="CYTOCHROMEB5"/>
</dbReference>
<evidence type="ECO:0000256" key="17">
    <source>
        <dbReference type="ARBA" id="ARBA00023160"/>
    </source>
</evidence>
<feature type="binding site" description="axial binding residue" evidence="20">
    <location>
        <position position="38"/>
    </location>
    <ligand>
        <name>heme</name>
        <dbReference type="ChEBI" id="CHEBI:30413"/>
    </ligand>
    <ligandPart>
        <name>Fe</name>
        <dbReference type="ChEBI" id="CHEBI:18248"/>
    </ligandPart>
</feature>
<feature type="binding site" evidence="19">
    <location>
        <position position="235"/>
    </location>
    <ligand>
        <name>Zn(2+)</name>
        <dbReference type="ChEBI" id="CHEBI:29105"/>
        <label>1</label>
    </ligand>
</feature>
<keyword evidence="11 19" id="KW-0862">Zinc</keyword>
<keyword evidence="16 18" id="KW-0472">Membrane</keyword>
<feature type="binding site" evidence="19">
    <location>
        <position position="236"/>
    </location>
    <ligand>
        <name>Zn(2+)</name>
        <dbReference type="ChEBI" id="CHEBI:29105"/>
        <label>1</label>
    </ligand>
</feature>
<name>A0A507FDU1_9FUNG</name>
<evidence type="ECO:0000256" key="18">
    <source>
        <dbReference type="PIRNR" id="PIRNR005149"/>
    </source>
</evidence>
<evidence type="ECO:0000256" key="16">
    <source>
        <dbReference type="ARBA" id="ARBA00023136"/>
    </source>
</evidence>
<organism evidence="23 24">
    <name type="scientific">Chytriomyces confervae</name>
    <dbReference type="NCBI Taxonomy" id="246404"/>
    <lineage>
        <taxon>Eukaryota</taxon>
        <taxon>Fungi</taxon>
        <taxon>Fungi incertae sedis</taxon>
        <taxon>Chytridiomycota</taxon>
        <taxon>Chytridiomycota incertae sedis</taxon>
        <taxon>Chytridiomycetes</taxon>
        <taxon>Chytridiales</taxon>
        <taxon>Chytriomycetaceae</taxon>
        <taxon>Chytriomyces</taxon>
    </lineage>
</organism>
<dbReference type="AlphaFoldDB" id="A0A507FDU1"/>
<comment type="similarity">
    <text evidence="4 18">Belongs to the sterol desaturase family. SCS7 subfamily.</text>
</comment>
<feature type="binding site" evidence="19">
    <location>
        <position position="313"/>
    </location>
    <ligand>
        <name>Zn(2+)</name>
        <dbReference type="ChEBI" id="CHEBI:29105"/>
        <label>1</label>
    </ligand>
</feature>
<evidence type="ECO:0000256" key="8">
    <source>
        <dbReference type="ARBA" id="ARBA00022723"/>
    </source>
</evidence>
<dbReference type="STRING" id="246404.A0A507FDU1"/>
<dbReference type="GO" id="GO:0006633">
    <property type="term" value="P:fatty acid biosynthetic process"/>
    <property type="evidence" value="ECO:0007669"/>
    <property type="project" value="UniProtKB-KW"/>
</dbReference>
<comment type="caution">
    <text evidence="23">The sequence shown here is derived from an EMBL/GenBank/DDBJ whole genome shotgun (WGS) entry which is preliminary data.</text>
</comment>
<dbReference type="InterPro" id="IPR001199">
    <property type="entry name" value="Cyt_B5-like_heme/steroid-bd"/>
</dbReference>
<dbReference type="Pfam" id="PF04116">
    <property type="entry name" value="FA_hydroxylase"/>
    <property type="match status" value="1"/>
</dbReference>
<protein>
    <recommendedName>
        <fullName evidence="18">Ceramide very long chain fatty acid hydroxylase</fullName>
        <ecNumber evidence="18">1.-.-.-</ecNumber>
    </recommendedName>
</protein>
<feature type="binding site" evidence="19">
    <location>
        <position position="310"/>
    </location>
    <ligand>
        <name>Zn(2+)</name>
        <dbReference type="ChEBI" id="CHEBI:29105"/>
        <label>1</label>
    </ligand>
</feature>
<evidence type="ECO:0000313" key="23">
    <source>
        <dbReference type="EMBL" id="TPX74394.1"/>
    </source>
</evidence>
<feature type="binding site" description="axial binding residue" evidence="20">
    <location>
        <position position="65"/>
    </location>
    <ligand>
        <name>heme</name>
        <dbReference type="ChEBI" id="CHEBI:30413"/>
    </ligand>
    <ligandPart>
        <name>Fe</name>
        <dbReference type="ChEBI" id="CHEBI:18248"/>
    </ligandPart>
</feature>
<keyword evidence="15 18" id="KW-0443">Lipid metabolism</keyword>
<dbReference type="FunFam" id="3.10.120.10:FF:000007">
    <property type="entry name" value="Sulfite oxidase, mitochondrial"/>
    <property type="match status" value="1"/>
</dbReference>
<dbReference type="EMBL" id="QEAP01000128">
    <property type="protein sequence ID" value="TPX74394.1"/>
    <property type="molecule type" value="Genomic_DNA"/>
</dbReference>
<dbReference type="EC" id="1.-.-.-" evidence="18"/>
<sequence length="338" mass="38510">MQFTTFTAAQVEEHRTSRSVWVTLRGKVYDVTEFIADHPGGADSILQHGGSDIEEIMGDEDTHAHSKAAYKMLEEYCIGTLVDGEEKDNDAEGETATAALGYGKKSNDFIDPTRPMLLQVWNAKFTKDFYVEQVHLPRQVKGSAPLFGPWYLEMFSLTPWWVIPLVYIPITLYNIYYGVTELGASLATVPAFFAVGILVWTFVEYSLHRFLFHIDEFLPDHQIAFTLHFLLHGIHHFLPMDKMRLVMPPALGLVLSIPVYKSIIALFPTGTGNVVAGGAYCGFMLYDLIHYHLHHAKPYTAYLREMKTYHLDHHYKNAHLGFGITNKLWDYAFNTELK</sequence>
<evidence type="ECO:0000256" key="13">
    <source>
        <dbReference type="ARBA" id="ARBA00023002"/>
    </source>
</evidence>
<keyword evidence="7 21" id="KW-0812">Transmembrane</keyword>
<dbReference type="OrthoDB" id="260519at2759"/>
<dbReference type="PROSITE" id="PS50255">
    <property type="entry name" value="CYTOCHROME_B5_2"/>
    <property type="match status" value="1"/>
</dbReference>
<evidence type="ECO:0000256" key="15">
    <source>
        <dbReference type="ARBA" id="ARBA00023098"/>
    </source>
</evidence>
<keyword evidence="14 18" id="KW-0408">Iron</keyword>
<accession>A0A507FDU1</accession>
<dbReference type="PIRSF" id="PIRSF005149">
    <property type="entry name" value="IPC-B_HD"/>
    <property type="match status" value="1"/>
</dbReference>
<comment type="function">
    <text evidence="18">Ceramide hydroxylase involved in the hydroxylation of sphingolipid-associated very long chain fatty acids. Postulated to hydroxylate the very long chain fatty acid of dihydroceramides and phytoceramides at C-2.</text>
</comment>
<evidence type="ECO:0000256" key="1">
    <source>
        <dbReference type="ARBA" id="ARBA00004477"/>
    </source>
</evidence>
<evidence type="ECO:0000256" key="9">
    <source>
        <dbReference type="ARBA" id="ARBA00022824"/>
    </source>
</evidence>
<dbReference type="SMART" id="SM01117">
    <property type="entry name" value="Cyt-b5"/>
    <property type="match status" value="1"/>
</dbReference>
<evidence type="ECO:0000256" key="21">
    <source>
        <dbReference type="SAM" id="Phobius"/>
    </source>
</evidence>
<keyword evidence="13 18" id="KW-0560">Oxidoreductase</keyword>
<keyword evidence="12 21" id="KW-1133">Transmembrane helix</keyword>
<evidence type="ECO:0000259" key="22">
    <source>
        <dbReference type="PROSITE" id="PS50255"/>
    </source>
</evidence>
<comment type="cofactor">
    <cofactor evidence="18 19">
        <name>Zn(2+)</name>
        <dbReference type="ChEBI" id="CHEBI:29105"/>
    </cofactor>
    <text evidence="18 19">Binds 2 Zn(2+) ions per subunit that likely form a catalytic dimetal center.</text>
</comment>
<dbReference type="Gene3D" id="3.10.120.10">
    <property type="entry name" value="Cytochrome b5-like heme/steroid binding domain"/>
    <property type="match status" value="1"/>
</dbReference>
<dbReference type="InterPro" id="IPR018506">
    <property type="entry name" value="Cyt_B5_heme-BS"/>
</dbReference>
<proteinExistence type="inferred from homology"/>
<dbReference type="PANTHER" id="PTHR12863">
    <property type="entry name" value="FATTY ACID HYDROXYLASE"/>
    <property type="match status" value="1"/>
</dbReference>
<feature type="transmembrane region" description="Helical" evidence="21">
    <location>
        <begin position="157"/>
        <end position="176"/>
    </location>
</feature>
<evidence type="ECO:0000256" key="2">
    <source>
        <dbReference type="ARBA" id="ARBA00004991"/>
    </source>
</evidence>
<evidence type="ECO:0000256" key="14">
    <source>
        <dbReference type="ARBA" id="ARBA00023004"/>
    </source>
</evidence>
<keyword evidence="10 18" id="KW-0276">Fatty acid metabolism</keyword>
<dbReference type="GO" id="GO:0005506">
    <property type="term" value="F:iron ion binding"/>
    <property type="evidence" value="ECO:0007669"/>
    <property type="project" value="UniProtKB-UniRule"/>
</dbReference>
<keyword evidence="24" id="KW-1185">Reference proteome</keyword>
<feature type="binding site" evidence="19">
    <location>
        <position position="294"/>
    </location>
    <ligand>
        <name>Zn(2+)</name>
        <dbReference type="ChEBI" id="CHEBI:29105"/>
        <label>1</label>
    </ligand>
</feature>
<keyword evidence="8 18" id="KW-0479">Metal-binding</keyword>
<gene>
    <name evidence="23" type="ORF">CcCBS67573_g04341</name>
</gene>
<dbReference type="GO" id="GO:0020037">
    <property type="term" value="F:heme binding"/>
    <property type="evidence" value="ECO:0007669"/>
    <property type="project" value="InterPro"/>
</dbReference>
<dbReference type="InterPro" id="IPR014430">
    <property type="entry name" value="Scs7"/>
</dbReference>
<feature type="binding site" evidence="19">
    <location>
        <position position="314"/>
    </location>
    <ligand>
        <name>Zn(2+)</name>
        <dbReference type="ChEBI" id="CHEBI:29105"/>
        <label>1</label>
    </ligand>
</feature>
<dbReference type="PROSITE" id="PS00191">
    <property type="entry name" value="CYTOCHROME_B5_1"/>
    <property type="match status" value="1"/>
</dbReference>
<comment type="pathway">
    <text evidence="3">Lipid metabolism.</text>
</comment>
<evidence type="ECO:0000256" key="20">
    <source>
        <dbReference type="PIRSR" id="PIRSR005149-50"/>
    </source>
</evidence>
<feature type="transmembrane region" description="Helical" evidence="21">
    <location>
        <begin position="270"/>
        <end position="289"/>
    </location>
</feature>